<dbReference type="SUPFAM" id="SSF48113">
    <property type="entry name" value="Heme-dependent peroxidases"/>
    <property type="match status" value="1"/>
</dbReference>
<evidence type="ECO:0000256" key="2">
    <source>
        <dbReference type="ARBA" id="ARBA00022525"/>
    </source>
</evidence>
<evidence type="ECO:0000313" key="7">
    <source>
        <dbReference type="Proteomes" id="UP000789405"/>
    </source>
</evidence>
<keyword evidence="2" id="KW-0964">Secreted</keyword>
<comment type="subcellular location">
    <subcellularLocation>
        <location evidence="1">Secreted</location>
    </subcellularLocation>
</comment>
<dbReference type="Pfam" id="PF03098">
    <property type="entry name" value="An_peroxidase"/>
    <property type="match status" value="1"/>
</dbReference>
<proteinExistence type="predicted"/>
<keyword evidence="5" id="KW-0732">Signal</keyword>
<dbReference type="PROSITE" id="PS50292">
    <property type="entry name" value="PEROXIDASE_3"/>
    <property type="match status" value="1"/>
</dbReference>
<keyword evidence="4" id="KW-0479">Metal-binding</keyword>
<name>A0A9N9CJK1_9GLOM</name>
<dbReference type="PANTHER" id="PTHR11475">
    <property type="entry name" value="OXIDASE/PEROXIDASE"/>
    <property type="match status" value="1"/>
</dbReference>
<evidence type="ECO:0000256" key="3">
    <source>
        <dbReference type="ARBA" id="ARBA00023180"/>
    </source>
</evidence>
<dbReference type="PANTHER" id="PTHR11475:SF4">
    <property type="entry name" value="CHORION PEROXIDASE"/>
    <property type="match status" value="1"/>
</dbReference>
<dbReference type="Proteomes" id="UP000789405">
    <property type="component" value="Unassembled WGS sequence"/>
</dbReference>
<dbReference type="OrthoDB" id="823504at2759"/>
<accession>A0A9N9CJK1</accession>
<dbReference type="GO" id="GO:0020037">
    <property type="term" value="F:heme binding"/>
    <property type="evidence" value="ECO:0007669"/>
    <property type="project" value="InterPro"/>
</dbReference>
<comment type="caution">
    <text evidence="6">The sequence shown here is derived from an EMBL/GenBank/DDBJ whole genome shotgun (WGS) entry which is preliminary data.</text>
</comment>
<dbReference type="InterPro" id="IPR019791">
    <property type="entry name" value="Haem_peroxidase_animal"/>
</dbReference>
<gene>
    <name evidence="6" type="ORF">DERYTH_LOCUS7796</name>
</gene>
<feature type="binding site" description="axial binding residue" evidence="4">
    <location>
        <position position="383"/>
    </location>
    <ligand>
        <name>heme b</name>
        <dbReference type="ChEBI" id="CHEBI:60344"/>
    </ligand>
    <ligandPart>
        <name>Fe</name>
        <dbReference type="ChEBI" id="CHEBI:18248"/>
    </ligandPart>
</feature>
<keyword evidence="4" id="KW-0408">Iron</keyword>
<dbReference type="EMBL" id="CAJVPY010003867">
    <property type="protein sequence ID" value="CAG8604105.1"/>
    <property type="molecule type" value="Genomic_DNA"/>
</dbReference>
<protein>
    <submittedName>
        <fullName evidence="6">22934_t:CDS:1</fullName>
    </submittedName>
</protein>
<evidence type="ECO:0000256" key="5">
    <source>
        <dbReference type="SAM" id="SignalP"/>
    </source>
</evidence>
<dbReference type="AlphaFoldDB" id="A0A9N9CJK1"/>
<dbReference type="GO" id="GO:0004601">
    <property type="term" value="F:peroxidase activity"/>
    <property type="evidence" value="ECO:0007669"/>
    <property type="project" value="InterPro"/>
</dbReference>
<reference evidence="6" key="1">
    <citation type="submission" date="2021-06" db="EMBL/GenBank/DDBJ databases">
        <authorList>
            <person name="Kallberg Y."/>
            <person name="Tangrot J."/>
            <person name="Rosling A."/>
        </authorList>
    </citation>
    <scope>NUCLEOTIDE SEQUENCE</scope>
    <source>
        <strain evidence="6">MA453B</strain>
    </source>
</reference>
<evidence type="ECO:0000256" key="1">
    <source>
        <dbReference type="ARBA" id="ARBA00004613"/>
    </source>
</evidence>
<organism evidence="6 7">
    <name type="scientific">Dentiscutata erythropus</name>
    <dbReference type="NCBI Taxonomy" id="1348616"/>
    <lineage>
        <taxon>Eukaryota</taxon>
        <taxon>Fungi</taxon>
        <taxon>Fungi incertae sedis</taxon>
        <taxon>Mucoromycota</taxon>
        <taxon>Glomeromycotina</taxon>
        <taxon>Glomeromycetes</taxon>
        <taxon>Diversisporales</taxon>
        <taxon>Gigasporaceae</taxon>
        <taxon>Dentiscutata</taxon>
    </lineage>
</organism>
<dbReference type="GO" id="GO:0046872">
    <property type="term" value="F:metal ion binding"/>
    <property type="evidence" value="ECO:0007669"/>
    <property type="project" value="UniProtKB-KW"/>
</dbReference>
<evidence type="ECO:0000256" key="4">
    <source>
        <dbReference type="PIRSR" id="PIRSR619791-2"/>
    </source>
</evidence>
<dbReference type="GO" id="GO:0006979">
    <property type="term" value="P:response to oxidative stress"/>
    <property type="evidence" value="ECO:0007669"/>
    <property type="project" value="InterPro"/>
</dbReference>
<keyword evidence="3" id="KW-0325">Glycoprotein</keyword>
<dbReference type="PRINTS" id="PR00457">
    <property type="entry name" value="ANPEROXIDASE"/>
</dbReference>
<feature type="chain" id="PRO_5040193103" evidence="5">
    <location>
        <begin position="28"/>
        <end position="648"/>
    </location>
</feature>
<dbReference type="Gene3D" id="1.10.640.10">
    <property type="entry name" value="Haem peroxidase domain superfamily, animal type"/>
    <property type="match status" value="1"/>
</dbReference>
<sequence length="648" mass="72734">MLLIDKHFFVSLICLFICTNQPLIVHAQQSYGSEADPDLPSILPDVPEKRKCNGTDLDIRTYDGTCNNLEHSNWGTLNRVYDRGYFSAIYKDNYTGEPAIKIDARMISNMLSDSGQEPVFSGSPLTDDILSSTRKSMFEVFFGQFVNHDLEDAALQTIPRIVIGDVVNDKIFSNASRSLFNPSQTPYMISSLSWGRIINSTLYPVNFANSYLDLTTIYGKNNITALKLRTLKDGKLVTENFTGNGGAYNTALGDLTIKNVAPSSGRVDLYPNLTPPEINADDALVSGDLRCSENIQLCIIHTIWIREHNYWAEKRAKEKPDLKDEEIFQYARKITIGEYQHIVFEEYLPAVLGFKMPSYSGYNKTQYADTSIHFAGAAFRYGHSNVRPYDLIDGCTGEPFDPHPNFKFPDSNLHRLYFMGKSVRVPTPYLGLNFTDGLLDYTPVRMLSLASGSSGNGVDNIIVSMLRGTAAEFDLIFSSTLRNMPGVNDMAALDIFRGRLLGLPDYDTFRVVYHPAGSVYNNQSCNRSSEQDSVDCFNVITNNITIAKKLQQIYGKVNKIDAIIGMFAESKGKTTPLPPTITAIIKEEFLRKRSADRFWYEGSKYTSDEIELIKNATMRDIIMRNTEIQNIQTNPFKSPGSKDILGKL</sequence>
<dbReference type="GO" id="GO:0005576">
    <property type="term" value="C:extracellular region"/>
    <property type="evidence" value="ECO:0007669"/>
    <property type="project" value="UniProtKB-SubCell"/>
</dbReference>
<evidence type="ECO:0000313" key="6">
    <source>
        <dbReference type="EMBL" id="CAG8604105.1"/>
    </source>
</evidence>
<dbReference type="InterPro" id="IPR037120">
    <property type="entry name" value="Haem_peroxidase_sf_animal"/>
</dbReference>
<feature type="signal peptide" evidence="5">
    <location>
        <begin position="1"/>
        <end position="27"/>
    </location>
</feature>
<dbReference type="InterPro" id="IPR010255">
    <property type="entry name" value="Haem_peroxidase_sf"/>
</dbReference>
<keyword evidence="4" id="KW-0349">Heme</keyword>
<keyword evidence="7" id="KW-1185">Reference proteome</keyword>